<accession>A8PN11</accession>
<evidence type="ECO:0000256" key="1">
    <source>
        <dbReference type="ARBA" id="ARBA00006420"/>
    </source>
</evidence>
<dbReference type="Pfam" id="PF01592">
    <property type="entry name" value="NifU_N"/>
    <property type="match status" value="1"/>
</dbReference>
<dbReference type="eggNOG" id="COG0822">
    <property type="taxonomic scope" value="Bacteria"/>
</dbReference>
<protein>
    <submittedName>
        <fullName evidence="3">SUF system FeS assembly protein, NifU family</fullName>
    </submittedName>
</protein>
<dbReference type="AlphaFoldDB" id="A8PN11"/>
<reference evidence="3" key="1">
    <citation type="submission" date="2006-04" db="EMBL/GenBank/DDBJ databases">
        <authorList>
            <person name="Seshadri R."/>
            <person name="Federici B.A."/>
        </authorList>
    </citation>
    <scope>NUCLEOTIDE SEQUENCE [LARGE SCALE GENOMIC DNA]</scope>
</reference>
<comment type="caution">
    <text evidence="3">The sequence shown here is derived from an EMBL/GenBank/DDBJ whole genome shotgun (WGS) entry which is preliminary data.</text>
</comment>
<comment type="similarity">
    <text evidence="1">Belongs to the NifU family.</text>
</comment>
<dbReference type="FunFam" id="3.90.1010.10:FF:000002">
    <property type="entry name" value="Iron-sulfur cluster assembly scaffold protein NifU"/>
    <property type="match status" value="1"/>
</dbReference>
<keyword evidence="4" id="KW-1185">Reference proteome</keyword>
<dbReference type="Proteomes" id="UP000054075">
    <property type="component" value="Unassembled WGS sequence"/>
</dbReference>
<dbReference type="OrthoDB" id="9804157at2"/>
<dbReference type="EMBL" id="AAQJ02000001">
    <property type="protein sequence ID" value="EDP46793.1"/>
    <property type="molecule type" value="Genomic_DNA"/>
</dbReference>
<dbReference type="GO" id="GO:0005506">
    <property type="term" value="F:iron ion binding"/>
    <property type="evidence" value="ECO:0007669"/>
    <property type="project" value="InterPro"/>
</dbReference>
<evidence type="ECO:0000313" key="3">
    <source>
        <dbReference type="EMBL" id="EDP46793.1"/>
    </source>
</evidence>
<dbReference type="NCBIfam" id="TIGR01994">
    <property type="entry name" value="SUF_scaf_2"/>
    <property type="match status" value="1"/>
</dbReference>
<gene>
    <name evidence="3" type="ORF">RICGR_0876</name>
</gene>
<dbReference type="PANTHER" id="PTHR10093">
    <property type="entry name" value="IRON-SULFUR CLUSTER ASSEMBLY ENZYME NIFU HOMOLOG"/>
    <property type="match status" value="1"/>
</dbReference>
<feature type="domain" description="NIF system FeS cluster assembly NifU N-terminal" evidence="2">
    <location>
        <begin position="9"/>
        <end position="129"/>
    </location>
</feature>
<dbReference type="Gene3D" id="3.90.1010.10">
    <property type="match status" value="1"/>
</dbReference>
<dbReference type="STRING" id="59196.RICGR_0876"/>
<organism evidence="3 4">
    <name type="scientific">Rickettsiella grylli</name>
    <dbReference type="NCBI Taxonomy" id="59196"/>
    <lineage>
        <taxon>Bacteria</taxon>
        <taxon>Pseudomonadati</taxon>
        <taxon>Pseudomonadota</taxon>
        <taxon>Gammaproteobacteria</taxon>
        <taxon>Legionellales</taxon>
        <taxon>Coxiellaceae</taxon>
        <taxon>Rickettsiella</taxon>
    </lineage>
</organism>
<dbReference type="GO" id="GO:0051536">
    <property type="term" value="F:iron-sulfur cluster binding"/>
    <property type="evidence" value="ECO:0007669"/>
    <property type="project" value="InterPro"/>
</dbReference>
<dbReference type="RefSeq" id="WP_006035762.1">
    <property type="nucleotide sequence ID" value="NZ_AAQJ02000001.1"/>
</dbReference>
<dbReference type="GO" id="GO:0016226">
    <property type="term" value="P:iron-sulfur cluster assembly"/>
    <property type="evidence" value="ECO:0007669"/>
    <property type="project" value="InterPro"/>
</dbReference>
<proteinExistence type="inferred from homology"/>
<name>A8PN11_9COXI</name>
<evidence type="ECO:0000259" key="2">
    <source>
        <dbReference type="Pfam" id="PF01592"/>
    </source>
</evidence>
<sequence length="165" mass="18378">MMSHLRELYQEMILDHGRNPRHHHTMPLANRLAHGFNQICGDRLTVYLKIDHGKIKAISFQGSGCAIAIASASLMSEILSGKTCKEAETCFERFHQLLTRELTTAEQLQDLEKLAVFAGVKAYPARVKCATLAWHTLLAALKQNQSLVSTESSSLLSYDHTLSAE</sequence>
<reference evidence="3" key="2">
    <citation type="submission" date="2007-10" db="EMBL/GenBank/DDBJ databases">
        <authorList>
            <person name="Myers G.S."/>
        </authorList>
    </citation>
    <scope>NUCLEOTIDE SEQUENCE [LARGE SCALE GENOMIC DNA]</scope>
</reference>
<dbReference type="SUPFAM" id="SSF82649">
    <property type="entry name" value="SufE/NifU"/>
    <property type="match status" value="1"/>
</dbReference>
<dbReference type="InterPro" id="IPR002871">
    <property type="entry name" value="NIF_FeS_clus_asmbl_NifU_N"/>
</dbReference>
<dbReference type="CDD" id="cd06664">
    <property type="entry name" value="IscU_like"/>
    <property type="match status" value="1"/>
</dbReference>
<evidence type="ECO:0000313" key="4">
    <source>
        <dbReference type="Proteomes" id="UP000054075"/>
    </source>
</evidence>